<feature type="coiled-coil region" evidence="1">
    <location>
        <begin position="17"/>
        <end position="58"/>
    </location>
</feature>
<gene>
    <name evidence="3" type="ORF">C5L23_000684</name>
</gene>
<dbReference type="RefSeq" id="WP_010007452.1">
    <property type="nucleotide sequence ID" value="NZ_JAGYGP010000002.1"/>
</dbReference>
<keyword evidence="1" id="KW-0175">Coiled coil</keyword>
<dbReference type="Proteomes" id="UP000295681">
    <property type="component" value="Unassembled WGS sequence"/>
</dbReference>
<dbReference type="EMBL" id="PUFI01000009">
    <property type="protein sequence ID" value="TDG68765.1"/>
    <property type="molecule type" value="Genomic_DNA"/>
</dbReference>
<accession>A0A4V3A2I5</accession>
<evidence type="ECO:0000256" key="2">
    <source>
        <dbReference type="SAM" id="Phobius"/>
    </source>
</evidence>
<feature type="transmembrane region" description="Helical" evidence="2">
    <location>
        <begin position="67"/>
        <end position="85"/>
    </location>
</feature>
<evidence type="ECO:0000256" key="1">
    <source>
        <dbReference type="SAM" id="Coils"/>
    </source>
</evidence>
<dbReference type="STRING" id="907931.GCA_000165675_01263"/>
<reference evidence="3 4" key="1">
    <citation type="journal article" date="2019" name="Appl. Microbiol. Biotechnol.">
        <title>Uncovering carbohydrate metabolism through a genotype-phenotype association study of 56 lactic acid bacteria genomes.</title>
        <authorList>
            <person name="Buron-Moles G."/>
            <person name="Chailyan A."/>
            <person name="Dolejs I."/>
            <person name="Forster J."/>
            <person name="Miks M.H."/>
        </authorList>
    </citation>
    <scope>NUCLEOTIDE SEQUENCE [LARGE SCALE GENOMIC DNA]</scope>
    <source>
        <strain evidence="3 4">ATCC 700006</strain>
    </source>
</reference>
<feature type="transmembrane region" description="Helical" evidence="2">
    <location>
        <begin position="91"/>
        <end position="110"/>
    </location>
</feature>
<evidence type="ECO:0000313" key="4">
    <source>
        <dbReference type="Proteomes" id="UP000295681"/>
    </source>
</evidence>
<sequence>MGLIYDMWHRKSSTKVHDDMLTQTEQLQSENDQLLDEIEALKLDVSELKTENQRLSDQLNHSQYHRALVKTSIGLAVLLASYVLFNWLNESANGIVLILLIEAIFMFMMLRGEEK</sequence>
<proteinExistence type="predicted"/>
<keyword evidence="4" id="KW-1185">Reference proteome</keyword>
<name>A0A4V3A2I5_9LACO</name>
<dbReference type="AlphaFoldDB" id="A0A4V3A2I5"/>
<keyword evidence="2" id="KW-0472">Membrane</keyword>
<keyword evidence="2" id="KW-0812">Transmembrane</keyword>
<evidence type="ECO:0000313" key="3">
    <source>
        <dbReference type="EMBL" id="TDG68765.1"/>
    </source>
</evidence>
<comment type="caution">
    <text evidence="3">The sequence shown here is derived from an EMBL/GenBank/DDBJ whole genome shotgun (WGS) entry which is preliminary data.</text>
</comment>
<protein>
    <submittedName>
        <fullName evidence="3">Uncharacterized protein</fullName>
    </submittedName>
</protein>
<organism evidence="3 4">
    <name type="scientific">Leuconostoc fallax</name>
    <dbReference type="NCBI Taxonomy" id="1251"/>
    <lineage>
        <taxon>Bacteria</taxon>
        <taxon>Bacillati</taxon>
        <taxon>Bacillota</taxon>
        <taxon>Bacilli</taxon>
        <taxon>Lactobacillales</taxon>
        <taxon>Lactobacillaceae</taxon>
        <taxon>Leuconostoc</taxon>
    </lineage>
</organism>
<keyword evidence="2" id="KW-1133">Transmembrane helix</keyword>